<dbReference type="Gene3D" id="3.30.70.270">
    <property type="match status" value="2"/>
</dbReference>
<dbReference type="FunFam" id="3.30.420.10:FF:000032">
    <property type="entry name" value="Retrovirus-related Pol polyprotein from transposon 297-like Protein"/>
    <property type="match status" value="1"/>
</dbReference>
<keyword evidence="2" id="KW-0808">Transferase</keyword>
<evidence type="ECO:0000259" key="11">
    <source>
        <dbReference type="PROSITE" id="PS50994"/>
    </source>
</evidence>
<name>C7C1Z0_SCHJA</name>
<dbReference type="SUPFAM" id="SSF53098">
    <property type="entry name" value="Ribonuclease H-like"/>
    <property type="match status" value="1"/>
</dbReference>
<dbReference type="Gene3D" id="4.10.60.10">
    <property type="entry name" value="Zinc finger, CCHC-type"/>
    <property type="match status" value="1"/>
</dbReference>
<evidence type="ECO:0000256" key="6">
    <source>
        <dbReference type="ARBA" id="ARBA00022801"/>
    </source>
</evidence>
<dbReference type="GO" id="GO:0015074">
    <property type="term" value="P:DNA integration"/>
    <property type="evidence" value="ECO:0007669"/>
    <property type="project" value="InterPro"/>
</dbReference>
<keyword evidence="3" id="KW-0548">Nucleotidyltransferase</keyword>
<evidence type="ECO:0000256" key="3">
    <source>
        <dbReference type="ARBA" id="ARBA00022695"/>
    </source>
</evidence>
<keyword evidence="5" id="KW-0255">Endonuclease</keyword>
<proteinExistence type="predicted"/>
<dbReference type="PROSITE" id="PS50878">
    <property type="entry name" value="RT_POL"/>
    <property type="match status" value="1"/>
</dbReference>
<dbReference type="InterPro" id="IPR036397">
    <property type="entry name" value="RNaseH_sf"/>
</dbReference>
<dbReference type="SUPFAM" id="SSF50630">
    <property type="entry name" value="Acid proteases"/>
    <property type="match status" value="1"/>
</dbReference>
<evidence type="ECO:0000256" key="8">
    <source>
        <dbReference type="PROSITE-ProRule" id="PRU00047"/>
    </source>
</evidence>
<dbReference type="InterPro" id="IPR041373">
    <property type="entry name" value="RT_RNaseH"/>
</dbReference>
<dbReference type="PROSITE" id="PS50158">
    <property type="entry name" value="ZF_CCHC"/>
    <property type="match status" value="1"/>
</dbReference>
<keyword evidence="4" id="KW-0540">Nuclease</keyword>
<evidence type="ECO:0000259" key="9">
    <source>
        <dbReference type="PROSITE" id="PS50158"/>
    </source>
</evidence>
<dbReference type="InterPro" id="IPR036875">
    <property type="entry name" value="Znf_CCHC_sf"/>
</dbReference>
<dbReference type="SUPFAM" id="SSF57756">
    <property type="entry name" value="Retrovirus zinc finger-like domains"/>
    <property type="match status" value="1"/>
</dbReference>
<dbReference type="CDD" id="cd09274">
    <property type="entry name" value="RNase_HI_RT_Ty3"/>
    <property type="match status" value="1"/>
</dbReference>
<keyword evidence="6" id="KW-0378">Hydrolase</keyword>
<dbReference type="Pfam" id="PF00078">
    <property type="entry name" value="RVT_1"/>
    <property type="match status" value="1"/>
</dbReference>
<evidence type="ECO:0000256" key="7">
    <source>
        <dbReference type="ARBA" id="ARBA00022918"/>
    </source>
</evidence>
<keyword evidence="8" id="KW-0862">Zinc</keyword>
<feature type="domain" description="Integrase catalytic" evidence="11">
    <location>
        <begin position="970"/>
        <end position="1152"/>
    </location>
</feature>
<dbReference type="GO" id="GO:0004519">
    <property type="term" value="F:endonuclease activity"/>
    <property type="evidence" value="ECO:0007669"/>
    <property type="project" value="UniProtKB-KW"/>
</dbReference>
<dbReference type="InterPro" id="IPR000477">
    <property type="entry name" value="RT_dom"/>
</dbReference>
<dbReference type="InterPro" id="IPR001584">
    <property type="entry name" value="Integrase_cat-core"/>
</dbReference>
<protein>
    <recommendedName>
        <fullName evidence="1">RNA-directed DNA polymerase</fullName>
        <ecNumber evidence="1">2.7.7.49</ecNumber>
    </recommendedName>
</protein>
<dbReference type="Gene3D" id="2.40.70.10">
    <property type="entry name" value="Acid Proteases"/>
    <property type="match status" value="1"/>
</dbReference>
<dbReference type="CDD" id="cd01647">
    <property type="entry name" value="RT_LTR"/>
    <property type="match status" value="1"/>
</dbReference>
<dbReference type="InterPro" id="IPR043502">
    <property type="entry name" value="DNA/RNA_pol_sf"/>
</dbReference>
<dbReference type="Gene3D" id="3.30.420.10">
    <property type="entry name" value="Ribonuclease H-like superfamily/Ribonuclease H"/>
    <property type="match status" value="1"/>
</dbReference>
<evidence type="ECO:0000313" key="12">
    <source>
        <dbReference type="EMBL" id="CAX83693.1"/>
    </source>
</evidence>
<dbReference type="InterPro" id="IPR050951">
    <property type="entry name" value="Retrovirus_Pol_polyprotein"/>
</dbReference>
<dbReference type="Pfam" id="PF17917">
    <property type="entry name" value="RT_RNaseH"/>
    <property type="match status" value="1"/>
</dbReference>
<accession>C7C1Z0</accession>
<reference evidence="12" key="1">
    <citation type="journal article" date="2009" name="Nature">
        <title>The Schistosoma japonicum genome reveals features of host-parasite interplay.</title>
        <authorList>
            <person name="Liu F."/>
            <person name="Zhou Y."/>
            <person name="Wang Z.Q."/>
            <person name="Lu G."/>
            <person name="Zheng H."/>
            <person name="Brindley P.J."/>
            <person name="McManus D.P."/>
            <person name="Blair D."/>
            <person name="Zhang Q.H."/>
            <person name="Zhong Y."/>
            <person name="Wang S."/>
            <person name="Han Z.G."/>
            <person name="Chen Z."/>
        </authorList>
    </citation>
    <scope>NUCLEOTIDE SEQUENCE</scope>
</reference>
<dbReference type="GO" id="GO:0003964">
    <property type="term" value="F:RNA-directed DNA polymerase activity"/>
    <property type="evidence" value="ECO:0007669"/>
    <property type="project" value="UniProtKB-KW"/>
</dbReference>
<evidence type="ECO:0000259" key="10">
    <source>
        <dbReference type="PROSITE" id="PS50878"/>
    </source>
</evidence>
<dbReference type="CDD" id="cd00303">
    <property type="entry name" value="retropepsin_like"/>
    <property type="match status" value="1"/>
</dbReference>
<evidence type="ECO:0000256" key="4">
    <source>
        <dbReference type="ARBA" id="ARBA00022722"/>
    </source>
</evidence>
<evidence type="ECO:0000256" key="5">
    <source>
        <dbReference type="ARBA" id="ARBA00022759"/>
    </source>
</evidence>
<dbReference type="GO" id="GO:0003676">
    <property type="term" value="F:nucleic acid binding"/>
    <property type="evidence" value="ECO:0007669"/>
    <property type="project" value="InterPro"/>
</dbReference>
<dbReference type="InterPro" id="IPR001878">
    <property type="entry name" value="Znf_CCHC"/>
</dbReference>
<dbReference type="GO" id="GO:0016787">
    <property type="term" value="F:hydrolase activity"/>
    <property type="evidence" value="ECO:0007669"/>
    <property type="project" value="UniProtKB-KW"/>
</dbReference>
<dbReference type="InterPro" id="IPR043128">
    <property type="entry name" value="Rev_trsase/Diguanyl_cyclase"/>
</dbReference>
<dbReference type="FunFam" id="1.10.340.70:FF:000001">
    <property type="entry name" value="Retrovirus-related Pol polyprotein from transposon gypsy-like Protein"/>
    <property type="match status" value="1"/>
</dbReference>
<dbReference type="PROSITE" id="PS50994">
    <property type="entry name" value="INTEGRASE"/>
    <property type="match status" value="1"/>
</dbReference>
<dbReference type="InterPro" id="IPR041588">
    <property type="entry name" value="Integrase_H2C2"/>
</dbReference>
<dbReference type="EMBL" id="FN356205">
    <property type="protein sequence ID" value="CAX83693.1"/>
    <property type="molecule type" value="Genomic_DNA"/>
</dbReference>
<dbReference type="Gene3D" id="3.10.10.10">
    <property type="entry name" value="HIV Type 1 Reverse Transcriptase, subunit A, domain 1"/>
    <property type="match status" value="1"/>
</dbReference>
<dbReference type="InterPro" id="IPR021109">
    <property type="entry name" value="Peptidase_aspartic_dom_sf"/>
</dbReference>
<dbReference type="Pfam" id="PF00665">
    <property type="entry name" value="rve"/>
    <property type="match status" value="1"/>
</dbReference>
<dbReference type="GO" id="GO:0008270">
    <property type="term" value="F:zinc ion binding"/>
    <property type="evidence" value="ECO:0007669"/>
    <property type="project" value="UniProtKB-KW"/>
</dbReference>
<keyword evidence="7" id="KW-0695">RNA-directed DNA polymerase</keyword>
<organism evidence="12">
    <name type="scientific">Schistosoma japonicum</name>
    <name type="common">Blood fluke</name>
    <dbReference type="NCBI Taxonomy" id="6182"/>
    <lineage>
        <taxon>Eukaryota</taxon>
        <taxon>Metazoa</taxon>
        <taxon>Spiralia</taxon>
        <taxon>Lophotrochozoa</taxon>
        <taxon>Platyhelminthes</taxon>
        <taxon>Trematoda</taxon>
        <taxon>Digenea</taxon>
        <taxon>Strigeidida</taxon>
        <taxon>Schistosomatoidea</taxon>
        <taxon>Schistosomatidae</taxon>
        <taxon>Schistosoma</taxon>
    </lineage>
</organism>
<dbReference type="FunFam" id="3.30.70.270:FF:000020">
    <property type="entry name" value="Transposon Tf2-6 polyprotein-like Protein"/>
    <property type="match status" value="1"/>
</dbReference>
<keyword evidence="8" id="KW-0863">Zinc-finger</keyword>
<feature type="domain" description="CCHC-type" evidence="9">
    <location>
        <begin position="203"/>
        <end position="219"/>
    </location>
</feature>
<dbReference type="SUPFAM" id="SSF56672">
    <property type="entry name" value="DNA/RNA polymerases"/>
    <property type="match status" value="1"/>
</dbReference>
<dbReference type="Pfam" id="PF17921">
    <property type="entry name" value="Integrase_H2C2"/>
    <property type="match status" value="1"/>
</dbReference>
<keyword evidence="8" id="KW-0479">Metal-binding</keyword>
<dbReference type="PANTHER" id="PTHR37984:SF5">
    <property type="entry name" value="PROTEIN NYNRIN-LIKE"/>
    <property type="match status" value="1"/>
</dbReference>
<evidence type="ECO:0000256" key="2">
    <source>
        <dbReference type="ARBA" id="ARBA00022679"/>
    </source>
</evidence>
<dbReference type="SMART" id="SM00343">
    <property type="entry name" value="ZnF_C2HC"/>
    <property type="match status" value="1"/>
</dbReference>
<evidence type="ECO:0000256" key="1">
    <source>
        <dbReference type="ARBA" id="ARBA00012493"/>
    </source>
</evidence>
<dbReference type="InterPro" id="IPR012337">
    <property type="entry name" value="RNaseH-like_sf"/>
</dbReference>
<dbReference type="EC" id="2.7.7.49" evidence="1"/>
<dbReference type="PANTHER" id="PTHR37984">
    <property type="entry name" value="PROTEIN CBG26694"/>
    <property type="match status" value="1"/>
</dbReference>
<dbReference type="Gene3D" id="1.10.340.70">
    <property type="match status" value="1"/>
</dbReference>
<sequence>MKIPWPQEFEDGDVGALLRQFEAVAELVGVRGQEAKVTVLGTLLRGRAKAVLDDVELADGGATWEEVVARLVSEFDSPADRELALQKFRAVRLAPDGDPTVLATTLTSLLRRGLPSLDDESRQQLLTSQFLECVPGDVARQLRLAHAVQPLNVMEMARMCRQLVSTSVSSLTEDSRTAPMEKRIAELEEKVAAVRIRAERGSRCFQCGEFGHYRRNCPRKRRFRHVERYTQPSLFETSFRVVGLVNKGALYTRVRINERVLVCLVDTGAAISLIDVGLCREIRACSLAVQTVSGHALKILGVSDCCVEVGDRIVRYPFIVTKDIQQTILGADFLREVEAVIDTKNKTVNTKYGHFSIHENSQIAKTQAAILPQVNIENINKVIAKYGSLFTDDGEAYGYCDKVTHEIPVNSRKKTTFHTRRIPVHLETEVNRQVEEMLRDGIIEEADSRYNSPVLLVKKSNGKYRFCVDFRELNSITELKPCPMPTVAETLDRLQQAKLFTVLDLRSGYWQLPIKADDRYKTAFTVGHKQYQFRRMPFGLAGAPFTFRRLMNLLLRNLENVEVYGDDLVVYSKTERDHARHLEAVLKRIEEFGLRINKKKSQIAKCNVTLLGYKVGDGEMKPLPEKILTIQNITAPTSKRKLRQFIGRAAFYSRFIKNFNEIAAPLYKLLSSGKFIWTEEAQRTFDRIKQLLNAKQMTLRLPIRGKQFTVATDASDFGIGAVLRQDDGVVEYASRVLTPTEQKYSTIEKECLAIVWAVDKWRPYLLGQPFHIETDHKPLQWLKTARDPRGKLSRWTLRLQEYDFTIGHIPGSRNVIADYLSRPCEDASLPEVACGVNRVQTDLERLLRCQKADPTLRTVRRALTEAVDDESVHFSREVKTLLSQKDRLRLNAAGVLTWKDNDGSWIPVIPKPLRHELISECHQLAHTGVARTTDLLRQSAYWPGMQEDVMRYVLACPQCQLMKGDKCIRTSLQPIPVTTVGDLWSVDVMGPFPQTSSGNQYVLVMTEHATRWVEAVAIPDQRGKTVTEAVMRHIVADHGVPRTILTDQGPCFESEEFISRLGQLGIKRVRTTPYHPQTNGLTERNNHTLKGWLAAKGGNWETELPMILLAHRASNQGTTKKSSFQLMYGRRPRLPGNNIAWPQPQKWNDRKWKEERKQAVENIRQKQDMDVKRSEQHHGNQLRHFSVGDLVKCRGRRSITGSGLGSKKVLPKWEGPYTVIASRGPVYTIKKDNKEKRVNISQLQRWMCWNDGANTQKQPATAEARRSARIRAQQFNGGASVVDTTYKSSISSR</sequence>
<feature type="domain" description="Reverse transcriptase" evidence="10">
    <location>
        <begin position="438"/>
        <end position="615"/>
    </location>
</feature>